<evidence type="ECO:0000313" key="18">
    <source>
        <dbReference type="Proteomes" id="UP001151699"/>
    </source>
</evidence>
<keyword evidence="18" id="KW-1185">Reference proteome</keyword>
<dbReference type="Proteomes" id="UP001151699">
    <property type="component" value="Chromosome C"/>
</dbReference>
<evidence type="ECO:0000256" key="9">
    <source>
        <dbReference type="ARBA" id="ARBA00023015"/>
    </source>
</evidence>
<evidence type="ECO:0000256" key="11">
    <source>
        <dbReference type="ARBA" id="ARBA00023242"/>
    </source>
</evidence>
<comment type="function">
    <text evidence="12">Oxygenase that can act as both a histone lysine demethylase and a ribosomal histidine hydroxylase. Specifically demethylates 'Lys-4' (H3K4me) and 'Lys-36' (H3K36me) of histone H3, thereby playing a central role in histone code.</text>
</comment>
<comment type="catalytic activity">
    <reaction evidence="13 14">
        <text>N(6),N(6)-dimethyl-L-lysyl(36)-[histone H3] + 2 2-oxoglutarate + 2 O2 = L-lysyl(36)-[histone H3] + 2 formaldehyde + 2 succinate + 2 CO2</text>
        <dbReference type="Rhea" id="RHEA:42032"/>
        <dbReference type="Rhea" id="RHEA-COMP:9785"/>
        <dbReference type="Rhea" id="RHEA-COMP:9787"/>
        <dbReference type="ChEBI" id="CHEBI:15379"/>
        <dbReference type="ChEBI" id="CHEBI:16526"/>
        <dbReference type="ChEBI" id="CHEBI:16810"/>
        <dbReference type="ChEBI" id="CHEBI:16842"/>
        <dbReference type="ChEBI" id="CHEBI:29969"/>
        <dbReference type="ChEBI" id="CHEBI:30031"/>
        <dbReference type="ChEBI" id="CHEBI:61976"/>
        <dbReference type="EC" id="1.14.11.27"/>
    </reaction>
</comment>
<evidence type="ECO:0000256" key="6">
    <source>
        <dbReference type="ARBA" id="ARBA00022964"/>
    </source>
</evidence>
<dbReference type="InterPro" id="IPR003347">
    <property type="entry name" value="JmjC_dom"/>
</dbReference>
<evidence type="ECO:0000256" key="10">
    <source>
        <dbReference type="ARBA" id="ARBA00023163"/>
    </source>
</evidence>
<keyword evidence="9 14" id="KW-0805">Transcription regulation</keyword>
<dbReference type="EMBL" id="WJQU01000004">
    <property type="protein sequence ID" value="KAJ6636090.1"/>
    <property type="molecule type" value="Genomic_DNA"/>
</dbReference>
<keyword evidence="10 14" id="KW-0804">Transcription</keyword>
<keyword evidence="5" id="KW-0156">Chromatin regulator</keyword>
<evidence type="ECO:0000256" key="5">
    <source>
        <dbReference type="ARBA" id="ARBA00022853"/>
    </source>
</evidence>
<protein>
    <recommendedName>
        <fullName evidence="14">Bifunctional lysine-specific demethylase and histidyl-hydroxylase</fullName>
        <ecNumber evidence="14">1.14.11.27</ecNumber>
    </recommendedName>
</protein>
<feature type="compositionally biased region" description="Basic and acidic residues" evidence="15">
    <location>
        <begin position="66"/>
        <end position="76"/>
    </location>
</feature>
<dbReference type="FunFam" id="3.90.930.40:FF:000001">
    <property type="entry name" value="ribosomal oxygenase 1 isoform X1"/>
    <property type="match status" value="1"/>
</dbReference>
<feature type="compositionally biased region" description="Basic residues" evidence="15">
    <location>
        <begin position="34"/>
        <end position="47"/>
    </location>
</feature>
<dbReference type="GO" id="GO:0005730">
    <property type="term" value="C:nucleolus"/>
    <property type="evidence" value="ECO:0007669"/>
    <property type="project" value="TreeGrafter"/>
</dbReference>
<dbReference type="EC" id="1.14.11.27" evidence="14"/>
<keyword evidence="6 14" id="KW-0223">Dioxygenase</keyword>
<feature type="region of interest" description="Disordered" evidence="15">
    <location>
        <begin position="1"/>
        <end position="120"/>
    </location>
</feature>
<evidence type="ECO:0000256" key="2">
    <source>
        <dbReference type="ARBA" id="ARBA00010309"/>
    </source>
</evidence>
<keyword evidence="11 14" id="KW-0539">Nucleus</keyword>
<evidence type="ECO:0000256" key="14">
    <source>
        <dbReference type="RuleBase" id="RU366061"/>
    </source>
</evidence>
<dbReference type="InterPro" id="IPR039994">
    <property type="entry name" value="NO66-like"/>
</dbReference>
<evidence type="ECO:0000256" key="3">
    <source>
        <dbReference type="ARBA" id="ARBA00022491"/>
    </source>
</evidence>
<dbReference type="Pfam" id="PF08007">
    <property type="entry name" value="JmjC_2"/>
    <property type="match status" value="1"/>
</dbReference>
<evidence type="ECO:0000256" key="8">
    <source>
        <dbReference type="ARBA" id="ARBA00023004"/>
    </source>
</evidence>
<dbReference type="GO" id="GO:0032453">
    <property type="term" value="F:histone H3K4 demethylase activity"/>
    <property type="evidence" value="ECO:0007669"/>
    <property type="project" value="TreeGrafter"/>
</dbReference>
<dbReference type="InterPro" id="IPR049043">
    <property type="entry name" value="WHD_RIOX1"/>
</dbReference>
<evidence type="ECO:0000256" key="12">
    <source>
        <dbReference type="ARBA" id="ARBA00025670"/>
    </source>
</evidence>
<comment type="similarity">
    <text evidence="2">Belongs to the ROX family. NO66 subfamily.</text>
</comment>
<dbReference type="GO" id="GO:0140680">
    <property type="term" value="F:histone H3K36me/H3K36me2 demethylase activity"/>
    <property type="evidence" value="ECO:0007669"/>
    <property type="project" value="UniProtKB-EC"/>
</dbReference>
<comment type="cofactor">
    <cofactor evidence="14">
        <name>Fe(2+)</name>
        <dbReference type="ChEBI" id="CHEBI:29033"/>
    </cofactor>
    <text evidence="14">Binds 1 Fe(2+) ion per subunit.</text>
</comment>
<gene>
    <name evidence="17" type="ORF">Bhyg_14677</name>
</gene>
<organism evidence="17 18">
    <name type="scientific">Pseudolycoriella hygida</name>
    <dbReference type="NCBI Taxonomy" id="35572"/>
    <lineage>
        <taxon>Eukaryota</taxon>
        <taxon>Metazoa</taxon>
        <taxon>Ecdysozoa</taxon>
        <taxon>Arthropoda</taxon>
        <taxon>Hexapoda</taxon>
        <taxon>Insecta</taxon>
        <taxon>Pterygota</taxon>
        <taxon>Neoptera</taxon>
        <taxon>Endopterygota</taxon>
        <taxon>Diptera</taxon>
        <taxon>Nematocera</taxon>
        <taxon>Sciaroidea</taxon>
        <taxon>Sciaridae</taxon>
        <taxon>Pseudolycoriella</taxon>
    </lineage>
</organism>
<proteinExistence type="inferred from homology"/>
<feature type="compositionally biased region" description="Polar residues" evidence="15">
    <location>
        <begin position="1"/>
        <end position="30"/>
    </location>
</feature>
<dbReference type="Gene3D" id="2.60.120.650">
    <property type="entry name" value="Cupin"/>
    <property type="match status" value="1"/>
</dbReference>
<keyword evidence="7 14" id="KW-0560">Oxidoreductase</keyword>
<evidence type="ECO:0000256" key="15">
    <source>
        <dbReference type="SAM" id="MobiDB-lite"/>
    </source>
</evidence>
<reference evidence="17" key="1">
    <citation type="submission" date="2022-07" db="EMBL/GenBank/DDBJ databases">
        <authorList>
            <person name="Trinca V."/>
            <person name="Uliana J.V.C."/>
            <person name="Torres T.T."/>
            <person name="Ward R.J."/>
            <person name="Monesi N."/>
        </authorList>
    </citation>
    <scope>NUCLEOTIDE SEQUENCE</scope>
    <source>
        <strain evidence="17">HSMRA1968</strain>
        <tissue evidence="17">Whole embryos</tissue>
    </source>
</reference>
<evidence type="ECO:0000256" key="13">
    <source>
        <dbReference type="ARBA" id="ARBA00047915"/>
    </source>
</evidence>
<dbReference type="SUPFAM" id="SSF51197">
    <property type="entry name" value="Clavaminate synthase-like"/>
    <property type="match status" value="1"/>
</dbReference>
<comment type="caution">
    <text evidence="17">The sequence shown here is derived from an EMBL/GenBank/DDBJ whole genome shotgun (WGS) entry which is preliminary data.</text>
</comment>
<dbReference type="Pfam" id="PF21233">
    <property type="entry name" value="WHD_RIOX1"/>
    <property type="match status" value="1"/>
</dbReference>
<keyword evidence="4 14" id="KW-0479">Metal-binding</keyword>
<feature type="compositionally biased region" description="Polar residues" evidence="15">
    <location>
        <begin position="81"/>
        <end position="99"/>
    </location>
</feature>
<comment type="subcellular location">
    <subcellularLocation>
        <location evidence="1 14">Nucleus</location>
    </subcellularLocation>
</comment>
<evidence type="ECO:0000256" key="7">
    <source>
        <dbReference type="ARBA" id="ARBA00023002"/>
    </source>
</evidence>
<dbReference type="PANTHER" id="PTHR13096:SF8">
    <property type="entry name" value="RIBOSOMAL OXYGENASE 1"/>
    <property type="match status" value="1"/>
</dbReference>
<evidence type="ECO:0000313" key="17">
    <source>
        <dbReference type="EMBL" id="KAJ6636090.1"/>
    </source>
</evidence>
<dbReference type="PANTHER" id="PTHR13096">
    <property type="entry name" value="MINA53 MYC INDUCED NUCLEAR ANTIGEN"/>
    <property type="match status" value="1"/>
</dbReference>
<dbReference type="Gene3D" id="1.10.10.1500">
    <property type="entry name" value="JmjC domain-containing ribosomal oxygenase (ROX), dimer domain"/>
    <property type="match status" value="1"/>
</dbReference>
<keyword evidence="8 14" id="KW-0408">Iron</keyword>
<evidence type="ECO:0000259" key="16">
    <source>
        <dbReference type="PROSITE" id="PS51184"/>
    </source>
</evidence>
<evidence type="ECO:0000256" key="4">
    <source>
        <dbReference type="ARBA" id="ARBA00022723"/>
    </source>
</evidence>
<dbReference type="AlphaFoldDB" id="A0A9Q0MS02"/>
<dbReference type="Gene3D" id="3.90.930.40">
    <property type="match status" value="1"/>
</dbReference>
<name>A0A9Q0MS02_9DIPT</name>
<dbReference type="PROSITE" id="PS51184">
    <property type="entry name" value="JMJC"/>
    <property type="match status" value="1"/>
</dbReference>
<accession>A0A9Q0MS02</accession>
<dbReference type="FunFam" id="1.10.10.1500:FF:000001">
    <property type="entry name" value="ribosomal oxygenase 1 isoform X1"/>
    <property type="match status" value="1"/>
</dbReference>
<evidence type="ECO:0000256" key="1">
    <source>
        <dbReference type="ARBA" id="ARBA00004123"/>
    </source>
</evidence>
<feature type="domain" description="JmjC" evidence="16">
    <location>
        <begin position="223"/>
        <end position="365"/>
    </location>
</feature>
<dbReference type="GO" id="GO:0005506">
    <property type="term" value="F:iron ion binding"/>
    <property type="evidence" value="ECO:0007669"/>
    <property type="project" value="UniProtKB-UniRule"/>
</dbReference>
<dbReference type="OrthoDB" id="425950at2759"/>
<keyword evidence="3" id="KW-0678">Repressor</keyword>
<feature type="compositionally biased region" description="Polar residues" evidence="15">
    <location>
        <begin position="108"/>
        <end position="120"/>
    </location>
</feature>
<sequence length="568" mass="64944">MRQTMQSNHSPEVSSTYSHLNANKSTESCASSPSRKKPISPKLRRSPSKLLTTPPAAENFHKRKMNSNEKSAEKMRRPNGFDSQPTNSNDTNHLYNDNNMTEDHETSQSHSSRSTDYNSMLNLTPEVGSIEEGKRLFGILMRPLQVTTFMEKHWEQQPLRVDRKCPDFYKDLLSSEVIDRMLRHNHVDFTKSIDIQFKDGNEVITPMGRALPPTIWQYYSDGCGIKIVNPQTFLPAIHSMNATLQEYFQCMIDSNVHLSSKNSDGHAPRYDDIEIFVLQIEGKKHWRIYKPAHRHNVLSREAKNVDPIGEPVLDVILRAGDLLYFPRGFIHETTTLADSHSLHLTLSMYRKQTYGDLLEILVPMALKEAINSNINLRKGLPLDIWQNMGVVNSDNYFRERDAVIAQIKDCFETVCRYVRADTTLDNAVDQMALRYQHDALPPKLTADEELRSVYGTKITSGEDGCPEYVYIELDTKIRLIRGNVVRMVMCDSGIRVYYSSENSKDHHGFEENYLEINPSDAPAIEVLIKAYPLFITPADLQLESNDKSLCVAQDLWEKGILMTDKPLV</sequence>